<dbReference type="Gene3D" id="2.60.40.10">
    <property type="entry name" value="Immunoglobulins"/>
    <property type="match status" value="1"/>
</dbReference>
<dbReference type="EMBL" id="QKTW01000003">
    <property type="protein sequence ID" value="PZF74496.1"/>
    <property type="molecule type" value="Genomic_DNA"/>
</dbReference>
<dbReference type="Gene3D" id="2.60.120.260">
    <property type="entry name" value="Galactose-binding domain-like"/>
    <property type="match status" value="1"/>
</dbReference>
<reference evidence="3 4" key="1">
    <citation type="submission" date="2018-06" db="EMBL/GenBank/DDBJ databases">
        <title>Mucibacter soli gen. nov., sp. nov., a new member of the family Chitinophagaceae producing mucin.</title>
        <authorList>
            <person name="Kim M.-K."/>
            <person name="Park S."/>
            <person name="Kim T.-S."/>
            <person name="Joung Y."/>
            <person name="Han J.-H."/>
            <person name="Kim S.B."/>
        </authorList>
    </citation>
    <scope>NUCLEOTIDE SEQUENCE [LARGE SCALE GENOMIC DNA]</scope>
    <source>
        <strain evidence="3 4">R1-15</strain>
    </source>
</reference>
<sequence length="472" mass="50909">MKSNLFRSLTIACFLTAVFTSVVNAQITTPFGGNFQTLSGHVFDDGNGLVDSTVNEIGMGGIFVLKLYINVIDPVGDTVITSTAMQASGNWQISNLPSNQTYLLQVSRIQGITGALSQNAKLAATWIFTGEHIGNSPGSDGLVDGAITVAVGNSDITDINFGIEQYPSADYDAYNIPQPLQNSELVLNGVGNLSGSPAALTGTDWEDGDLGETDSLIIVTVPTDGATLYYNGIPVVANQQIYNYDPSLLMVKFTGTGYDQVKFSYKFADAAKLWGFPNTYTINFLIPLDLKLISFTGRAAGDAHVLNWLTMDEVNMDKFEVEYSDDAIAFKTIGSVSAKNMAGANTYQFTTVASNGNRYYRLKMEENDGNTTYSNIVVLKNNDKSNGTDVVLFPNPLGSSTTAHLTVQRETEGKVVINVCDQTGKTIASVETSVFCGSTTIDLNTSDWPAGHYYIALTDEVTNEHKMVKLVK</sequence>
<dbReference type="InterPro" id="IPR013783">
    <property type="entry name" value="Ig-like_fold"/>
</dbReference>
<dbReference type="Pfam" id="PF18962">
    <property type="entry name" value="Por_Secre_tail"/>
    <property type="match status" value="1"/>
</dbReference>
<comment type="caution">
    <text evidence="3">The sequence shown here is derived from an EMBL/GenBank/DDBJ whole genome shotgun (WGS) entry which is preliminary data.</text>
</comment>
<name>A0A2W2BM27_9BACT</name>
<evidence type="ECO:0000313" key="3">
    <source>
        <dbReference type="EMBL" id="PZF74496.1"/>
    </source>
</evidence>
<proteinExistence type="predicted"/>
<gene>
    <name evidence="3" type="ORF">DN068_02655</name>
</gene>
<accession>A0A2W2BM27</accession>
<feature type="domain" description="Secretion system C-terminal sorting" evidence="2">
    <location>
        <begin position="392"/>
        <end position="466"/>
    </location>
</feature>
<evidence type="ECO:0000259" key="2">
    <source>
        <dbReference type="Pfam" id="PF18962"/>
    </source>
</evidence>
<keyword evidence="4" id="KW-1185">Reference proteome</keyword>
<evidence type="ECO:0000313" key="4">
    <source>
        <dbReference type="Proteomes" id="UP000248745"/>
    </source>
</evidence>
<feature type="signal peptide" evidence="1">
    <location>
        <begin position="1"/>
        <end position="25"/>
    </location>
</feature>
<protein>
    <recommendedName>
        <fullName evidence="2">Secretion system C-terminal sorting domain-containing protein</fullName>
    </recommendedName>
</protein>
<feature type="chain" id="PRO_5016006826" description="Secretion system C-terminal sorting domain-containing protein" evidence="1">
    <location>
        <begin position="26"/>
        <end position="472"/>
    </location>
</feature>
<keyword evidence="1" id="KW-0732">Signal</keyword>
<dbReference type="RefSeq" id="WP_110997336.1">
    <property type="nucleotide sequence ID" value="NZ_QKTW01000003.1"/>
</dbReference>
<dbReference type="AlphaFoldDB" id="A0A2W2BM27"/>
<organism evidence="3 4">
    <name type="scientific">Taibaiella soli</name>
    <dbReference type="NCBI Taxonomy" id="1649169"/>
    <lineage>
        <taxon>Bacteria</taxon>
        <taxon>Pseudomonadati</taxon>
        <taxon>Bacteroidota</taxon>
        <taxon>Chitinophagia</taxon>
        <taxon>Chitinophagales</taxon>
        <taxon>Chitinophagaceae</taxon>
        <taxon>Taibaiella</taxon>
    </lineage>
</organism>
<dbReference type="InterPro" id="IPR026444">
    <property type="entry name" value="Secre_tail"/>
</dbReference>
<dbReference type="OrthoDB" id="671260at2"/>
<dbReference type="Proteomes" id="UP000248745">
    <property type="component" value="Unassembled WGS sequence"/>
</dbReference>
<evidence type="ECO:0000256" key="1">
    <source>
        <dbReference type="SAM" id="SignalP"/>
    </source>
</evidence>
<dbReference type="NCBIfam" id="TIGR04183">
    <property type="entry name" value="Por_Secre_tail"/>
    <property type="match status" value="1"/>
</dbReference>